<feature type="compositionally biased region" description="Low complexity" evidence="1">
    <location>
        <begin position="84"/>
        <end position="93"/>
    </location>
</feature>
<dbReference type="EMBL" id="JAHRIN010034312">
    <property type="protein sequence ID" value="MEQ2203238.1"/>
    <property type="molecule type" value="Genomic_DNA"/>
</dbReference>
<proteinExistence type="predicted"/>
<feature type="region of interest" description="Disordered" evidence="1">
    <location>
        <begin position="59"/>
        <end position="114"/>
    </location>
</feature>
<evidence type="ECO:0000256" key="1">
    <source>
        <dbReference type="SAM" id="MobiDB-lite"/>
    </source>
</evidence>
<feature type="compositionally biased region" description="Basic and acidic residues" evidence="1">
    <location>
        <begin position="70"/>
        <end position="83"/>
    </location>
</feature>
<keyword evidence="3" id="KW-1185">Reference proteome</keyword>
<reference evidence="2 3" key="1">
    <citation type="submission" date="2021-06" db="EMBL/GenBank/DDBJ databases">
        <authorList>
            <person name="Palmer J.M."/>
        </authorList>
    </citation>
    <scope>NUCLEOTIDE SEQUENCE [LARGE SCALE GENOMIC DNA]</scope>
    <source>
        <strain evidence="2 3">XC_2019</strain>
        <tissue evidence="2">Muscle</tissue>
    </source>
</reference>
<organism evidence="2 3">
    <name type="scientific">Xenoophorus captivus</name>
    <dbReference type="NCBI Taxonomy" id="1517983"/>
    <lineage>
        <taxon>Eukaryota</taxon>
        <taxon>Metazoa</taxon>
        <taxon>Chordata</taxon>
        <taxon>Craniata</taxon>
        <taxon>Vertebrata</taxon>
        <taxon>Euteleostomi</taxon>
        <taxon>Actinopterygii</taxon>
        <taxon>Neopterygii</taxon>
        <taxon>Teleostei</taxon>
        <taxon>Neoteleostei</taxon>
        <taxon>Acanthomorphata</taxon>
        <taxon>Ovalentaria</taxon>
        <taxon>Atherinomorphae</taxon>
        <taxon>Cyprinodontiformes</taxon>
        <taxon>Goodeidae</taxon>
        <taxon>Xenoophorus</taxon>
    </lineage>
</organism>
<comment type="caution">
    <text evidence="2">The sequence shown here is derived from an EMBL/GenBank/DDBJ whole genome shotgun (WGS) entry which is preliminary data.</text>
</comment>
<evidence type="ECO:0000313" key="3">
    <source>
        <dbReference type="Proteomes" id="UP001434883"/>
    </source>
</evidence>
<feature type="non-terminal residue" evidence="2">
    <location>
        <position position="1"/>
    </location>
</feature>
<protein>
    <submittedName>
        <fullName evidence="2">Uncharacterized protein</fullName>
    </submittedName>
</protein>
<accession>A0ABV0R523</accession>
<evidence type="ECO:0000313" key="2">
    <source>
        <dbReference type="EMBL" id="MEQ2203238.1"/>
    </source>
</evidence>
<name>A0ABV0R523_9TELE</name>
<dbReference type="Proteomes" id="UP001434883">
    <property type="component" value="Unassembled WGS sequence"/>
</dbReference>
<gene>
    <name evidence="2" type="ORF">XENOCAPTIV_027284</name>
</gene>
<sequence length="133" mass="14722">TTQVRLRSHLLPAISSPALVSVIGDARSPLTVFQTRTYEVMICSRLAALSARFSRIQVPVRSAGRSHGSSPEREALKTGEGRRQQQQKQQQQQPGCRASQLGMEQGRFATRCPRSRRGGINTITLFNDLVTCE</sequence>